<dbReference type="PROSITE" id="PS50118">
    <property type="entry name" value="HMG_BOX_2"/>
    <property type="match status" value="1"/>
</dbReference>
<organism evidence="5 6">
    <name type="scientific">Capsella rubella</name>
    <dbReference type="NCBI Taxonomy" id="81985"/>
    <lineage>
        <taxon>Eukaryota</taxon>
        <taxon>Viridiplantae</taxon>
        <taxon>Streptophyta</taxon>
        <taxon>Embryophyta</taxon>
        <taxon>Tracheophyta</taxon>
        <taxon>Spermatophyta</taxon>
        <taxon>Magnoliopsida</taxon>
        <taxon>eudicotyledons</taxon>
        <taxon>Gunneridae</taxon>
        <taxon>Pentapetalae</taxon>
        <taxon>rosids</taxon>
        <taxon>malvids</taxon>
        <taxon>Brassicales</taxon>
        <taxon>Brassicaceae</taxon>
        <taxon>Camelineae</taxon>
        <taxon>Capsella</taxon>
    </lineage>
</organism>
<dbReference type="PROSITE" id="PS51011">
    <property type="entry name" value="ARID"/>
    <property type="match status" value="1"/>
</dbReference>
<dbReference type="OrthoDB" id="338531at2759"/>
<evidence type="ECO:0000313" key="6">
    <source>
        <dbReference type="Proteomes" id="UP000029121"/>
    </source>
</evidence>
<dbReference type="Proteomes" id="UP000029121">
    <property type="component" value="Unassembled WGS sequence"/>
</dbReference>
<dbReference type="PANTHER" id="PTHR46691:SF6">
    <property type="entry name" value="HIGH MOBILITY GROUP B PROTEIN 10-RELATED"/>
    <property type="match status" value="1"/>
</dbReference>
<dbReference type="STRING" id="81985.R0GNH8"/>
<dbReference type="Pfam" id="PF00505">
    <property type="entry name" value="HMG_box"/>
    <property type="match status" value="1"/>
</dbReference>
<dbReference type="eggNOG" id="KOG0381">
    <property type="taxonomic scope" value="Eukaryota"/>
</dbReference>
<dbReference type="GO" id="GO:0005634">
    <property type="term" value="C:nucleus"/>
    <property type="evidence" value="ECO:0007669"/>
    <property type="project" value="UniProtKB-UniRule"/>
</dbReference>
<feature type="region of interest" description="Disordered" evidence="2">
    <location>
        <begin position="191"/>
        <end position="221"/>
    </location>
</feature>
<dbReference type="InterPro" id="IPR036431">
    <property type="entry name" value="ARID_dom_sf"/>
</dbReference>
<dbReference type="SMART" id="SM00398">
    <property type="entry name" value="HMG"/>
    <property type="match status" value="1"/>
</dbReference>
<dbReference type="PANTHER" id="PTHR46691">
    <property type="entry name" value="HIGH MOBILITY GROUP B PROTEIN 9"/>
    <property type="match status" value="1"/>
</dbReference>
<dbReference type="SMART" id="SM01014">
    <property type="entry name" value="ARID"/>
    <property type="match status" value="1"/>
</dbReference>
<evidence type="ECO:0000313" key="5">
    <source>
        <dbReference type="EMBL" id="EOA18414.1"/>
    </source>
</evidence>
<dbReference type="InterPro" id="IPR001606">
    <property type="entry name" value="ARID_dom"/>
</dbReference>
<dbReference type="EMBL" id="KB870811">
    <property type="protein sequence ID" value="EOA18414.1"/>
    <property type="molecule type" value="Genomic_DNA"/>
</dbReference>
<dbReference type="InterPro" id="IPR036910">
    <property type="entry name" value="HMG_box_dom_sf"/>
</dbReference>
<keyword evidence="1" id="KW-0539">Nucleus</keyword>
<proteinExistence type="predicted"/>
<evidence type="ECO:0000256" key="2">
    <source>
        <dbReference type="SAM" id="MobiDB-lite"/>
    </source>
</evidence>
<dbReference type="InterPro" id="IPR009071">
    <property type="entry name" value="HMG_box_dom"/>
</dbReference>
<evidence type="ECO:0000259" key="3">
    <source>
        <dbReference type="PROSITE" id="PS50118"/>
    </source>
</evidence>
<sequence length="367" mass="40439">MSTDPSQVKVVLTASSGLEKGDSSRTSMYQILVQNPQLFWDRLRGFFKSSERNFKIPIVCGDRLDLHQLFCEVTCRGGLEMVIKDRRCKEVMEALQFKGALSNAAAVLRKNYRKMLFAFEHVYYFQAPLDEFPGREKALMRLVEKSANRDDKDVEEAKPGLLLNGVIDGKFDGGYLVTVKIGSEELKGVLYHMPDQAPPETQRRRKNKRAKTSHHQEGPQLPKPLRSAYNFFFSEQYAKLKAEFGTGPKGSLTKKIGSMWSNLSESDKQGYIEKFLEKKKLLAAANAAEYVAATIKTETEDGTNAVETGAETDTTETVAATDAAETVAGMTNAMETVAATDAPESVAGTEAADIVAEMDAAASTTSE</sequence>
<gene>
    <name evidence="5" type="ORF">CARUB_v10006957mg</name>
</gene>
<feature type="DNA-binding region" description="HMG box" evidence="1">
    <location>
        <begin position="222"/>
        <end position="280"/>
    </location>
</feature>
<feature type="domain" description="ARID" evidence="4">
    <location>
        <begin position="33"/>
        <end position="124"/>
    </location>
</feature>
<dbReference type="Gene3D" id="1.10.30.10">
    <property type="entry name" value="High mobility group box domain"/>
    <property type="match status" value="1"/>
</dbReference>
<name>R0GNH8_9BRAS</name>
<dbReference type="Gene3D" id="1.10.150.60">
    <property type="entry name" value="ARID DNA-binding domain"/>
    <property type="match status" value="1"/>
</dbReference>
<reference evidence="6" key="1">
    <citation type="journal article" date="2013" name="Nat. Genet.">
        <title>The Capsella rubella genome and the genomic consequences of rapid mating system evolution.</title>
        <authorList>
            <person name="Slotte T."/>
            <person name="Hazzouri K.M."/>
            <person name="Agren J.A."/>
            <person name="Koenig D."/>
            <person name="Maumus F."/>
            <person name="Guo Y.L."/>
            <person name="Steige K."/>
            <person name="Platts A.E."/>
            <person name="Escobar J.S."/>
            <person name="Newman L.K."/>
            <person name="Wang W."/>
            <person name="Mandakova T."/>
            <person name="Vello E."/>
            <person name="Smith L.M."/>
            <person name="Henz S.R."/>
            <person name="Steffen J."/>
            <person name="Takuno S."/>
            <person name="Brandvain Y."/>
            <person name="Coop G."/>
            <person name="Andolfatto P."/>
            <person name="Hu T.T."/>
            <person name="Blanchette M."/>
            <person name="Clark R.M."/>
            <person name="Quesneville H."/>
            <person name="Nordborg M."/>
            <person name="Gaut B.S."/>
            <person name="Lysak M.A."/>
            <person name="Jenkins J."/>
            <person name="Grimwood J."/>
            <person name="Chapman J."/>
            <person name="Prochnik S."/>
            <person name="Shu S."/>
            <person name="Rokhsar D."/>
            <person name="Schmutz J."/>
            <person name="Weigel D."/>
            <person name="Wright S.I."/>
        </authorList>
    </citation>
    <scope>NUCLEOTIDE SEQUENCE [LARGE SCALE GENOMIC DNA]</scope>
    <source>
        <strain evidence="6">cv. Monte Gargano</strain>
    </source>
</reference>
<keyword evidence="1" id="KW-0238">DNA-binding</keyword>
<evidence type="ECO:0000259" key="4">
    <source>
        <dbReference type="PROSITE" id="PS51011"/>
    </source>
</evidence>
<dbReference type="Pfam" id="PF01388">
    <property type="entry name" value="ARID"/>
    <property type="match status" value="1"/>
</dbReference>
<dbReference type="GO" id="GO:0003677">
    <property type="term" value="F:DNA binding"/>
    <property type="evidence" value="ECO:0007669"/>
    <property type="project" value="UniProtKB-UniRule"/>
</dbReference>
<dbReference type="eggNOG" id="KOG2744">
    <property type="taxonomic scope" value="Eukaryota"/>
</dbReference>
<dbReference type="SUPFAM" id="SSF47095">
    <property type="entry name" value="HMG-box"/>
    <property type="match status" value="1"/>
</dbReference>
<feature type="compositionally biased region" description="Basic residues" evidence="2">
    <location>
        <begin position="203"/>
        <end position="213"/>
    </location>
</feature>
<evidence type="ECO:0008006" key="7">
    <source>
        <dbReference type="Google" id="ProtNLM"/>
    </source>
</evidence>
<dbReference type="AlphaFoldDB" id="R0GNH8"/>
<dbReference type="SMART" id="SM00501">
    <property type="entry name" value="BRIGHT"/>
    <property type="match status" value="1"/>
</dbReference>
<accession>R0GNH8</accession>
<keyword evidence="6" id="KW-1185">Reference proteome</keyword>
<protein>
    <recommendedName>
        <fullName evidence="7">HMG box domain-containing protein</fullName>
    </recommendedName>
</protein>
<feature type="domain" description="HMG box" evidence="3">
    <location>
        <begin position="222"/>
        <end position="280"/>
    </location>
</feature>
<dbReference type="KEGG" id="crb:17880487"/>
<dbReference type="SUPFAM" id="SSF46774">
    <property type="entry name" value="ARID-like"/>
    <property type="match status" value="1"/>
</dbReference>
<evidence type="ECO:0000256" key="1">
    <source>
        <dbReference type="PROSITE-ProRule" id="PRU00267"/>
    </source>
</evidence>